<evidence type="ECO:0000313" key="10">
    <source>
        <dbReference type="Proteomes" id="UP000014975"/>
    </source>
</evidence>
<feature type="compositionally biased region" description="Basic and acidic residues" evidence="5">
    <location>
        <begin position="299"/>
        <end position="329"/>
    </location>
</feature>
<dbReference type="PATRIC" id="fig|1121439.3.peg.2594"/>
<dbReference type="Pfam" id="PF13717">
    <property type="entry name" value="Zn_ribbon_4"/>
    <property type="match status" value="1"/>
</dbReference>
<dbReference type="OrthoDB" id="5469864at2"/>
<evidence type="ECO:0000256" key="2">
    <source>
        <dbReference type="ARBA" id="ARBA00022692"/>
    </source>
</evidence>
<protein>
    <submittedName>
        <fullName evidence="9">Yip1 domain-containing protein</fullName>
    </submittedName>
</protein>
<feature type="transmembrane region" description="Helical" evidence="6">
    <location>
        <begin position="512"/>
        <end position="533"/>
    </location>
</feature>
<keyword evidence="4 6" id="KW-0472">Membrane</keyword>
<dbReference type="Proteomes" id="UP000014975">
    <property type="component" value="Unassembled WGS sequence"/>
</dbReference>
<evidence type="ECO:0000313" key="9">
    <source>
        <dbReference type="EMBL" id="EPR31083.1"/>
    </source>
</evidence>
<dbReference type="RefSeq" id="WP_020887907.1">
    <property type="nucleotide sequence ID" value="NZ_ATHI01000030.1"/>
</dbReference>
<feature type="transmembrane region" description="Helical" evidence="6">
    <location>
        <begin position="377"/>
        <end position="397"/>
    </location>
</feature>
<feature type="compositionally biased region" description="Acidic residues" evidence="5">
    <location>
        <begin position="44"/>
        <end position="56"/>
    </location>
</feature>
<comment type="subcellular location">
    <subcellularLocation>
        <location evidence="1">Membrane</location>
        <topology evidence="1">Multi-pass membrane protein</topology>
    </subcellularLocation>
</comment>
<feature type="compositionally biased region" description="Polar residues" evidence="5">
    <location>
        <begin position="185"/>
        <end position="194"/>
    </location>
</feature>
<keyword evidence="10" id="KW-1185">Reference proteome</keyword>
<name>S7UFS4_9BACT</name>
<feature type="transmembrane region" description="Helical" evidence="6">
    <location>
        <begin position="430"/>
        <end position="454"/>
    </location>
</feature>
<organism evidence="9 10">
    <name type="scientific">Alkalidesulfovibrio alkalitolerans DSM 16529</name>
    <dbReference type="NCBI Taxonomy" id="1121439"/>
    <lineage>
        <taxon>Bacteria</taxon>
        <taxon>Pseudomonadati</taxon>
        <taxon>Thermodesulfobacteriota</taxon>
        <taxon>Desulfovibrionia</taxon>
        <taxon>Desulfovibrionales</taxon>
        <taxon>Desulfovibrionaceae</taxon>
        <taxon>Alkalidesulfovibrio</taxon>
    </lineage>
</organism>
<evidence type="ECO:0000259" key="8">
    <source>
        <dbReference type="Pfam" id="PF13717"/>
    </source>
</evidence>
<dbReference type="InterPro" id="IPR006977">
    <property type="entry name" value="Yip1_dom"/>
</dbReference>
<feature type="region of interest" description="Disordered" evidence="5">
    <location>
        <begin position="38"/>
        <end position="336"/>
    </location>
</feature>
<feature type="domain" description="Zinc finger/thioredoxin putative" evidence="8">
    <location>
        <begin position="1"/>
        <end position="35"/>
    </location>
</feature>
<dbReference type="STRING" id="1121439.dsat_1210"/>
<comment type="caution">
    <text evidence="9">The sequence shown here is derived from an EMBL/GenBank/DDBJ whole genome shotgun (WGS) entry which is preliminary data.</text>
</comment>
<dbReference type="Pfam" id="PF04893">
    <property type="entry name" value="Yip1"/>
    <property type="match status" value="1"/>
</dbReference>
<evidence type="ECO:0000256" key="3">
    <source>
        <dbReference type="ARBA" id="ARBA00022989"/>
    </source>
</evidence>
<feature type="compositionally biased region" description="Basic and acidic residues" evidence="5">
    <location>
        <begin position="71"/>
        <end position="85"/>
    </location>
</feature>
<proteinExistence type="predicted"/>
<dbReference type="AlphaFoldDB" id="S7UFS4"/>
<feature type="compositionally biased region" description="Acidic residues" evidence="5">
    <location>
        <begin position="255"/>
        <end position="265"/>
    </location>
</feature>
<dbReference type="EMBL" id="ATHI01000030">
    <property type="protein sequence ID" value="EPR31083.1"/>
    <property type="molecule type" value="Genomic_DNA"/>
</dbReference>
<dbReference type="GO" id="GO:0016020">
    <property type="term" value="C:membrane"/>
    <property type="evidence" value="ECO:0007669"/>
    <property type="project" value="UniProtKB-SubCell"/>
</dbReference>
<gene>
    <name evidence="9" type="ORF">dsat_1210</name>
</gene>
<keyword evidence="3 6" id="KW-1133">Transmembrane helix</keyword>
<evidence type="ECO:0000256" key="6">
    <source>
        <dbReference type="SAM" id="Phobius"/>
    </source>
</evidence>
<sequence length="538" mass="58819">MDITCPECGFTRSVPDDKIPAGSVRATCPKCKTKFQFRSLPDEFPGEQERDAEDEGVEKRERTHIAPPDLAPRREFPDEALDKKPSLLQPETPRETPTSVDEPPKPARTRPLIPWVDEEAEAEEASAERISALLKPPPTAQPSETEGGDPISRLTRTLGFESSPELPDNEPEAARTIAGHDADTGSDSASTLLQRPSEPPPAKPGTAAKEPPASLLREPHVGHARQAASKTWPGASPDDDSPVQVTGPRRWTEAGPEEEGPEEEGQPPTHPAPWTDEKPESRAGKRSGRQPPQDDADDIWQRLEAMEAGDEAERRESRFDEAVDWRPEPGEPEVDAPFERLDRHGFFGGLFATTTRAMFSPGLFFEALPVNKGLGRPLVYAILISLIGHLLMLPWVVTALDTLATQVDSAALREVIMSAYGPRSQITQTIVAPFTTTLQMFFFASIIHVGLFVFQGGKRGFEATFRVLCYSCATAPLAIIPFVGPALALVWSMLITFIGLKRIHRTSYLQVLLALVLPLAILVLLVFAVIAGMSSYSA</sequence>
<evidence type="ECO:0000259" key="7">
    <source>
        <dbReference type="Pfam" id="PF04893"/>
    </source>
</evidence>
<reference evidence="9 10" key="1">
    <citation type="journal article" date="2013" name="Genome Announc.">
        <title>Draft genome sequences for three mercury-methylating, sulfate-reducing bacteria.</title>
        <authorList>
            <person name="Brown S.D."/>
            <person name="Hurt R.A.Jr."/>
            <person name="Gilmour C.C."/>
            <person name="Elias D.A."/>
        </authorList>
    </citation>
    <scope>NUCLEOTIDE SEQUENCE [LARGE SCALE GENOMIC DNA]</scope>
    <source>
        <strain evidence="9 10">DSM 16529</strain>
    </source>
</reference>
<dbReference type="eggNOG" id="COG2881">
    <property type="taxonomic scope" value="Bacteria"/>
</dbReference>
<evidence type="ECO:0000256" key="1">
    <source>
        <dbReference type="ARBA" id="ARBA00004141"/>
    </source>
</evidence>
<feature type="transmembrane region" description="Helical" evidence="6">
    <location>
        <begin position="475"/>
        <end position="500"/>
    </location>
</feature>
<evidence type="ECO:0000256" key="5">
    <source>
        <dbReference type="SAM" id="MobiDB-lite"/>
    </source>
</evidence>
<accession>S7UFS4</accession>
<evidence type="ECO:0000256" key="4">
    <source>
        <dbReference type="ARBA" id="ARBA00023136"/>
    </source>
</evidence>
<keyword evidence="2 6" id="KW-0812">Transmembrane</keyword>
<feature type="domain" description="Yip1" evidence="7">
    <location>
        <begin position="357"/>
        <end position="529"/>
    </location>
</feature>
<feature type="compositionally biased region" description="Acidic residues" evidence="5">
    <location>
        <begin position="116"/>
        <end position="125"/>
    </location>
</feature>
<dbReference type="InterPro" id="IPR011723">
    <property type="entry name" value="Znf/thioredoxin_put"/>
</dbReference>